<reference evidence="1 2" key="1">
    <citation type="journal article" date="2018" name="Cell">
        <title>The Chara Genome: Secondary Complexity and Implications for Plant Terrestrialization.</title>
        <authorList>
            <person name="Nishiyama T."/>
            <person name="Sakayama H."/>
            <person name="Vries J.D."/>
            <person name="Buschmann H."/>
            <person name="Saint-Marcoux D."/>
            <person name="Ullrich K.K."/>
            <person name="Haas F.B."/>
            <person name="Vanderstraeten L."/>
            <person name="Becker D."/>
            <person name="Lang D."/>
            <person name="Vosolsobe S."/>
            <person name="Rombauts S."/>
            <person name="Wilhelmsson P.K.I."/>
            <person name="Janitza P."/>
            <person name="Kern R."/>
            <person name="Heyl A."/>
            <person name="Rumpler F."/>
            <person name="Villalobos L.I.A.C."/>
            <person name="Clay J.M."/>
            <person name="Skokan R."/>
            <person name="Toyoda A."/>
            <person name="Suzuki Y."/>
            <person name="Kagoshima H."/>
            <person name="Schijlen E."/>
            <person name="Tajeshwar N."/>
            <person name="Catarino B."/>
            <person name="Hetherington A.J."/>
            <person name="Saltykova A."/>
            <person name="Bonnot C."/>
            <person name="Breuninger H."/>
            <person name="Symeonidi A."/>
            <person name="Radhakrishnan G.V."/>
            <person name="Van Nieuwerburgh F."/>
            <person name="Deforce D."/>
            <person name="Chang C."/>
            <person name="Karol K.G."/>
            <person name="Hedrich R."/>
            <person name="Ulvskov P."/>
            <person name="Glockner G."/>
            <person name="Delwiche C.F."/>
            <person name="Petrasek J."/>
            <person name="Van de Peer Y."/>
            <person name="Friml J."/>
            <person name="Beilby M."/>
            <person name="Dolan L."/>
            <person name="Kohara Y."/>
            <person name="Sugano S."/>
            <person name="Fujiyama A."/>
            <person name="Delaux P.-M."/>
            <person name="Quint M."/>
            <person name="TheiBen G."/>
            <person name="Hagemann M."/>
            <person name="Harholt J."/>
            <person name="Dunand C."/>
            <person name="Zachgo S."/>
            <person name="Langdale J."/>
            <person name="Maumus F."/>
            <person name="Straeten D.V.D."/>
            <person name="Gould S.B."/>
            <person name="Rensing S.A."/>
        </authorList>
    </citation>
    <scope>NUCLEOTIDE SEQUENCE [LARGE SCALE GENOMIC DNA]</scope>
    <source>
        <strain evidence="1 2">S276</strain>
    </source>
</reference>
<evidence type="ECO:0000313" key="2">
    <source>
        <dbReference type="Proteomes" id="UP000265515"/>
    </source>
</evidence>
<accession>A0A388LDN3</accession>
<keyword evidence="2" id="KW-1185">Reference proteome</keyword>
<name>A0A388LDN3_CHABU</name>
<evidence type="ECO:0000313" key="1">
    <source>
        <dbReference type="EMBL" id="GBG80387.1"/>
    </source>
</evidence>
<dbReference type="AlphaFoldDB" id="A0A388LDN3"/>
<dbReference type="PANTHER" id="PTHR12363">
    <property type="entry name" value="TRANSPORTIN 3 AND IMPORTIN 13"/>
    <property type="match status" value="1"/>
</dbReference>
<sequence>MLTPAVRLWCTGASNRHYLRAAFCRGEGRRIGDYPEVPAAFFELAHQYLIWAPEIILTVPVLSDIFRAAAVVILHQEGQSTRCALEFVTNFIVPDEALVKSSHSAWKRNWSLIEQCVYENGQTIVSALLIAACDILPPQLHRAVAKAMSVLCSSFPSHAGQWVASIFRHPEFPAIQSGALRPIDQGRFLELVTRQPALPIARFQDMMVEFISVMRKRSNGDVLLAYR</sequence>
<proteinExistence type="predicted"/>
<dbReference type="Gramene" id="GBG80387">
    <property type="protein sequence ID" value="GBG80387"/>
    <property type="gene ID" value="CBR_g30755"/>
</dbReference>
<dbReference type="GO" id="GO:0006606">
    <property type="term" value="P:protein import into nucleus"/>
    <property type="evidence" value="ECO:0007669"/>
    <property type="project" value="TreeGrafter"/>
</dbReference>
<comment type="caution">
    <text evidence="1">The sequence shown here is derived from an EMBL/GenBank/DDBJ whole genome shotgun (WGS) entry which is preliminary data.</text>
</comment>
<dbReference type="PANTHER" id="PTHR12363:SF54">
    <property type="entry name" value="NUCLEAR TRANSPORT RECEPTOR"/>
    <property type="match status" value="1"/>
</dbReference>
<organism evidence="1 2">
    <name type="scientific">Chara braunii</name>
    <name type="common">Braun's stonewort</name>
    <dbReference type="NCBI Taxonomy" id="69332"/>
    <lineage>
        <taxon>Eukaryota</taxon>
        <taxon>Viridiplantae</taxon>
        <taxon>Streptophyta</taxon>
        <taxon>Charophyceae</taxon>
        <taxon>Charales</taxon>
        <taxon>Characeae</taxon>
        <taxon>Chara</taxon>
    </lineage>
</organism>
<dbReference type="GO" id="GO:0005737">
    <property type="term" value="C:cytoplasm"/>
    <property type="evidence" value="ECO:0007669"/>
    <property type="project" value="TreeGrafter"/>
</dbReference>
<protein>
    <submittedName>
        <fullName evidence="1">Uncharacterized protein</fullName>
    </submittedName>
</protein>
<dbReference type="InterPro" id="IPR051345">
    <property type="entry name" value="Importin_beta-like_NTR"/>
</dbReference>
<dbReference type="EMBL" id="BFEA01000344">
    <property type="protein sequence ID" value="GBG80387.1"/>
    <property type="molecule type" value="Genomic_DNA"/>
</dbReference>
<gene>
    <name evidence="1" type="ORF">CBR_g30755</name>
</gene>
<dbReference type="InterPro" id="IPR011989">
    <property type="entry name" value="ARM-like"/>
</dbReference>
<dbReference type="Proteomes" id="UP000265515">
    <property type="component" value="Unassembled WGS sequence"/>
</dbReference>
<dbReference type="Gene3D" id="1.25.10.10">
    <property type="entry name" value="Leucine-rich Repeat Variant"/>
    <property type="match status" value="1"/>
</dbReference>